<keyword evidence="2" id="KW-1133">Transmembrane helix</keyword>
<accession>A0A835ZA09</accession>
<keyword evidence="4" id="KW-1185">Reference proteome</keyword>
<feature type="region of interest" description="Disordered" evidence="1">
    <location>
        <begin position="1"/>
        <end position="31"/>
    </location>
</feature>
<evidence type="ECO:0000256" key="1">
    <source>
        <dbReference type="SAM" id="MobiDB-lite"/>
    </source>
</evidence>
<keyword evidence="2" id="KW-0812">Transmembrane</keyword>
<comment type="caution">
    <text evidence="3">The sequence shown here is derived from an EMBL/GenBank/DDBJ whole genome shotgun (WGS) entry which is preliminary data.</text>
</comment>
<dbReference type="AlphaFoldDB" id="A0A835ZA09"/>
<feature type="transmembrane region" description="Helical" evidence="2">
    <location>
        <begin position="297"/>
        <end position="320"/>
    </location>
</feature>
<reference evidence="3" key="1">
    <citation type="submission" date="2021-02" db="EMBL/GenBank/DDBJ databases">
        <title>First Annotated Genome of the Yellow-green Alga Tribonema minus.</title>
        <authorList>
            <person name="Mahan K.M."/>
        </authorList>
    </citation>
    <scope>NUCLEOTIDE SEQUENCE</scope>
    <source>
        <strain evidence="3">UTEX B ZZ1240</strain>
    </source>
</reference>
<evidence type="ECO:0000256" key="2">
    <source>
        <dbReference type="SAM" id="Phobius"/>
    </source>
</evidence>
<evidence type="ECO:0000313" key="4">
    <source>
        <dbReference type="Proteomes" id="UP000664859"/>
    </source>
</evidence>
<proteinExistence type="predicted"/>
<feature type="transmembrane region" description="Helical" evidence="2">
    <location>
        <begin position="359"/>
        <end position="376"/>
    </location>
</feature>
<organism evidence="3 4">
    <name type="scientific">Tribonema minus</name>
    <dbReference type="NCBI Taxonomy" id="303371"/>
    <lineage>
        <taxon>Eukaryota</taxon>
        <taxon>Sar</taxon>
        <taxon>Stramenopiles</taxon>
        <taxon>Ochrophyta</taxon>
        <taxon>PX clade</taxon>
        <taxon>Xanthophyceae</taxon>
        <taxon>Tribonematales</taxon>
        <taxon>Tribonemataceae</taxon>
        <taxon>Tribonema</taxon>
    </lineage>
</organism>
<dbReference type="Proteomes" id="UP000664859">
    <property type="component" value="Unassembled WGS sequence"/>
</dbReference>
<keyword evidence="2" id="KW-0472">Membrane</keyword>
<gene>
    <name evidence="3" type="ORF">JKP88DRAFT_267828</name>
</gene>
<protein>
    <submittedName>
        <fullName evidence="3">Uncharacterized protein</fullName>
    </submittedName>
</protein>
<name>A0A835ZA09_9STRA</name>
<feature type="compositionally biased region" description="Basic and acidic residues" evidence="1">
    <location>
        <begin position="1"/>
        <end position="20"/>
    </location>
</feature>
<feature type="region of interest" description="Disordered" evidence="1">
    <location>
        <begin position="450"/>
        <end position="477"/>
    </location>
</feature>
<dbReference type="EMBL" id="JAFCMP010000087">
    <property type="protein sequence ID" value="KAG5187610.1"/>
    <property type="molecule type" value="Genomic_DNA"/>
</dbReference>
<feature type="transmembrane region" description="Helical" evidence="2">
    <location>
        <begin position="332"/>
        <end position="353"/>
    </location>
</feature>
<evidence type="ECO:0000313" key="3">
    <source>
        <dbReference type="EMBL" id="KAG5187610.1"/>
    </source>
</evidence>
<sequence>MKDHLVANGGAEEHDAREGTKSNGTVAAEPRSSKSPRWFMMWSVFRKACTAACLLAMGALIYDFYRDQVAARTAIVAAGAEADGVNLKLRHDPAIAELHYGEVWENGSVAMFFKRNGDLVLQRTTHANNDIIWSAGSAEVRLGLAARARLGLMFMGAATLEVYEERLEAALSGLAPCTECVAEVTEDGRLSIREGPRVLWTRPSRYTSDRRDGGSDDEGASPLPPFVGRLLGDNFVTATEDTGRIAWSALPFEYTTSRPRLLDGLPLWARCLAALPRDLYAATLSAVRSGAALQSRASLIVAARLALSWLAYMGTVVGAVRHEPSWHVRVTVLLLALMWAPFAVAVGAVRWGVGGVARGGVAAVYGACMAALFVIFRKLPDEWRTFVEPAHAIDTMHAMGVRIMKHHPDKALAQRLRRHGVMLYFRNHKEELNELMDRLNALPPVAAQSAAAVAHAAEQPTPPESNGNGARHCAPPA</sequence>
<feature type="region of interest" description="Disordered" evidence="1">
    <location>
        <begin position="203"/>
        <end position="223"/>
    </location>
</feature>